<dbReference type="Proteomes" id="UP001548713">
    <property type="component" value="Unassembled WGS sequence"/>
</dbReference>
<evidence type="ECO:0000256" key="7">
    <source>
        <dbReference type="ARBA" id="ARBA00022989"/>
    </source>
</evidence>
<keyword evidence="3" id="KW-0813">Transport</keyword>
<dbReference type="Pfam" id="PF01061">
    <property type="entry name" value="ABC2_membrane"/>
    <property type="match status" value="1"/>
</dbReference>
<feature type="domain" description="ABC-2 type transporter transmembrane" evidence="11">
    <location>
        <begin position="23"/>
        <end position="228"/>
    </location>
</feature>
<dbReference type="PRINTS" id="PR00164">
    <property type="entry name" value="ABC2TRNSPORT"/>
</dbReference>
<evidence type="ECO:0000256" key="5">
    <source>
        <dbReference type="ARBA" id="ARBA00022597"/>
    </source>
</evidence>
<keyword evidence="7 10" id="KW-1133">Transmembrane helix</keyword>
<sequence length="267" mass="30142">MNEATSWNRGSFAAALTTQGRVVGALMMRELHTRYGRDNIGYLWLFGEPLMLAVVIALLHSGGGESLGDINPVAFSVVGYTIFIMFRGIVNRSDGALESNLPLLYHRMVTVFDITLARALIEAAGTIMAFTVLFGLCMVVGFTEFPPEPLFILLGIVFVFWMSFGLSLIITGITYENRLLGRLVHPMTYFMIPLSGAFFRVSWVPRPWRDYLLYNPLPQIFEMIRYGAFESCTLEFVDFQYIVEFLLVLTLLGLLSVRAVTRRVHLN</sequence>
<evidence type="ECO:0000256" key="4">
    <source>
        <dbReference type="ARBA" id="ARBA00022475"/>
    </source>
</evidence>
<dbReference type="PANTHER" id="PTHR30413:SF10">
    <property type="entry name" value="CAPSULE POLYSACCHARIDE EXPORT INNER-MEMBRANE PROTEIN CTRC"/>
    <property type="match status" value="1"/>
</dbReference>
<name>A0ABV2CZW0_9SPHN</name>
<evidence type="ECO:0000256" key="2">
    <source>
        <dbReference type="ARBA" id="ARBA00007783"/>
    </source>
</evidence>
<comment type="similarity">
    <text evidence="2">Belongs to the ABC-2 integral membrane protein family.</text>
</comment>
<accession>A0ABV2CZW0</accession>
<keyword evidence="4" id="KW-1003">Cell membrane</keyword>
<protein>
    <submittedName>
        <fullName evidence="12">ABC transporter permease</fullName>
    </submittedName>
</protein>
<dbReference type="InterPro" id="IPR000412">
    <property type="entry name" value="ABC_2_transport"/>
</dbReference>
<dbReference type="InterPro" id="IPR013525">
    <property type="entry name" value="ABC2_TM"/>
</dbReference>
<gene>
    <name evidence="12" type="ORF">ABVV53_06665</name>
</gene>
<organism evidence="12 13">
    <name type="scientific">Novosphingobium kalidii</name>
    <dbReference type="NCBI Taxonomy" id="3230299"/>
    <lineage>
        <taxon>Bacteria</taxon>
        <taxon>Pseudomonadati</taxon>
        <taxon>Pseudomonadota</taxon>
        <taxon>Alphaproteobacteria</taxon>
        <taxon>Sphingomonadales</taxon>
        <taxon>Sphingomonadaceae</taxon>
        <taxon>Novosphingobium</taxon>
    </lineage>
</organism>
<evidence type="ECO:0000256" key="6">
    <source>
        <dbReference type="ARBA" id="ARBA00022692"/>
    </source>
</evidence>
<dbReference type="RefSeq" id="WP_353983610.1">
    <property type="nucleotide sequence ID" value="NZ_JBEWLY010000012.1"/>
</dbReference>
<evidence type="ECO:0000313" key="13">
    <source>
        <dbReference type="Proteomes" id="UP001548713"/>
    </source>
</evidence>
<evidence type="ECO:0000256" key="1">
    <source>
        <dbReference type="ARBA" id="ARBA00004651"/>
    </source>
</evidence>
<feature type="transmembrane region" description="Helical" evidence="10">
    <location>
        <begin position="239"/>
        <end position="261"/>
    </location>
</feature>
<evidence type="ECO:0000256" key="9">
    <source>
        <dbReference type="ARBA" id="ARBA00023136"/>
    </source>
</evidence>
<evidence type="ECO:0000259" key="11">
    <source>
        <dbReference type="Pfam" id="PF01061"/>
    </source>
</evidence>
<feature type="transmembrane region" description="Helical" evidence="10">
    <location>
        <begin position="40"/>
        <end position="60"/>
    </location>
</feature>
<evidence type="ECO:0000313" key="12">
    <source>
        <dbReference type="EMBL" id="MET1755137.1"/>
    </source>
</evidence>
<feature type="transmembrane region" description="Helical" evidence="10">
    <location>
        <begin position="149"/>
        <end position="175"/>
    </location>
</feature>
<keyword evidence="5" id="KW-0762">Sugar transport</keyword>
<evidence type="ECO:0000256" key="3">
    <source>
        <dbReference type="ARBA" id="ARBA00022448"/>
    </source>
</evidence>
<feature type="transmembrane region" description="Helical" evidence="10">
    <location>
        <begin position="187"/>
        <end position="205"/>
    </location>
</feature>
<comment type="caution">
    <text evidence="12">The sequence shown here is derived from an EMBL/GenBank/DDBJ whole genome shotgun (WGS) entry which is preliminary data.</text>
</comment>
<feature type="transmembrane region" description="Helical" evidence="10">
    <location>
        <begin position="111"/>
        <end position="143"/>
    </location>
</feature>
<keyword evidence="9 10" id="KW-0472">Membrane</keyword>
<dbReference type="EMBL" id="JBEWLY010000012">
    <property type="protein sequence ID" value="MET1755137.1"/>
    <property type="molecule type" value="Genomic_DNA"/>
</dbReference>
<dbReference type="PANTHER" id="PTHR30413">
    <property type="entry name" value="INNER MEMBRANE TRANSPORT PERMEASE"/>
    <property type="match status" value="1"/>
</dbReference>
<reference evidence="12 13" key="1">
    <citation type="submission" date="2024-07" db="EMBL/GenBank/DDBJ databases">
        <title>Novosphingobium kalidii RD2P27.</title>
        <authorList>
            <person name="Sun J.-Q."/>
        </authorList>
    </citation>
    <scope>NUCLEOTIDE SEQUENCE [LARGE SCALE GENOMIC DNA]</scope>
    <source>
        <strain evidence="12 13">RD2P27</strain>
    </source>
</reference>
<comment type="subcellular location">
    <subcellularLocation>
        <location evidence="1">Cell membrane</location>
        <topology evidence="1">Multi-pass membrane protein</topology>
    </subcellularLocation>
</comment>
<keyword evidence="13" id="KW-1185">Reference proteome</keyword>
<evidence type="ECO:0000256" key="8">
    <source>
        <dbReference type="ARBA" id="ARBA00023047"/>
    </source>
</evidence>
<proteinExistence type="inferred from homology"/>
<evidence type="ECO:0000256" key="10">
    <source>
        <dbReference type="SAM" id="Phobius"/>
    </source>
</evidence>
<keyword evidence="8" id="KW-0625">Polysaccharide transport</keyword>
<feature type="transmembrane region" description="Helical" evidence="10">
    <location>
        <begin position="72"/>
        <end position="90"/>
    </location>
</feature>
<keyword evidence="6 10" id="KW-0812">Transmembrane</keyword>